<evidence type="ECO:0000256" key="4">
    <source>
        <dbReference type="ARBA" id="ARBA00022519"/>
    </source>
</evidence>
<evidence type="ECO:0000313" key="9">
    <source>
        <dbReference type="EMBL" id="KAJ7331166.1"/>
    </source>
</evidence>
<dbReference type="Pfam" id="PF13304">
    <property type="entry name" value="AAA_21"/>
    <property type="match status" value="1"/>
</dbReference>
<feature type="domain" description="ATPase AAA-type core" evidence="8">
    <location>
        <begin position="298"/>
        <end position="373"/>
    </location>
</feature>
<dbReference type="EMBL" id="MU827790">
    <property type="protein sequence ID" value="KAJ7331166.1"/>
    <property type="molecule type" value="Genomic_DNA"/>
</dbReference>
<dbReference type="PANTHER" id="PTHR43297">
    <property type="entry name" value="OLIGOPEPTIDE TRANSPORT ATP-BINDING PROTEIN APPD"/>
    <property type="match status" value="1"/>
</dbReference>
<evidence type="ECO:0000256" key="7">
    <source>
        <dbReference type="SAM" id="MobiDB-lite"/>
    </source>
</evidence>
<sequence length="704" mass="79516">MLRRIVVENYIIFKGRQELDLDSTCGGSFHTLVGENASGKSSFVALVKAASNFVDNDEDFEVIGNDIASAKAVCEFHFKHGHELLQYFERSSTRALHPTVPCVSGLFSWFSDDILKFPMQLADLLRDTFGSVSALVRVFSGRKSFNNNHPSHCQFLYVVSEDVVLVVIKNNGELSAALHDPLPAGVDLIEWCPDEAFLHKVKLDNPNESTMDAIEQPLSLESSSDTDFMQTKHAHFVNSNWDTLRYRDVKNLIMVSLLKNLSQEGIDDALCLFHEIMGDQSLAFELDLDGDIPIRILDKGTRRIIQRISEGTFSTFVVAALVVQPFSRTVIFDEVCRGMHPLQVRRLRTILMRESRNRTKCIITTTHSPEVVEVERITLIWRFQVLPSGYCQIRRVRSRYNVRDLHFIGGAEVREIFFARYIIWVEGESDKRFIEALLRLFDEGNLELFKALSQPGAATNTSGGPDGSLSEHSSSHGAGRSLPVENLLQDPAYERKYYTREVLSTIQEAVRSCVVLSISGKKNVYKATAICNDLGIPHAVVCDLDVIIPNSKENSVQSQFDSCRGLWTSAPIPHAKTKLLNEDQCPASKCVQDSNPGLIPKLRACRTVGEVMKFYDETQHIFTWRVDGGEIEDAIRLTKSQFGKKLWPDLSFGDIKELVVCLLQPPKLRERNPRDKDASKQPNPELLRCIFFLIHFFTERLTAN</sequence>
<evidence type="ECO:0000256" key="1">
    <source>
        <dbReference type="ARBA" id="ARBA00004370"/>
    </source>
</evidence>
<evidence type="ECO:0000313" key="10">
    <source>
        <dbReference type="Proteomes" id="UP001163046"/>
    </source>
</evidence>
<dbReference type="GO" id="GO:0016020">
    <property type="term" value="C:membrane"/>
    <property type="evidence" value="ECO:0007669"/>
    <property type="project" value="UniProtKB-SubCell"/>
</dbReference>
<dbReference type="InterPro" id="IPR027417">
    <property type="entry name" value="P-loop_NTPase"/>
</dbReference>
<keyword evidence="5" id="KW-1278">Translocase</keyword>
<dbReference type="CDD" id="cd00267">
    <property type="entry name" value="ABC_ATPase"/>
    <property type="match status" value="1"/>
</dbReference>
<dbReference type="InterPro" id="IPR003959">
    <property type="entry name" value="ATPase_AAA_core"/>
</dbReference>
<organism evidence="9 10">
    <name type="scientific">Desmophyllum pertusum</name>
    <dbReference type="NCBI Taxonomy" id="174260"/>
    <lineage>
        <taxon>Eukaryota</taxon>
        <taxon>Metazoa</taxon>
        <taxon>Cnidaria</taxon>
        <taxon>Anthozoa</taxon>
        <taxon>Hexacorallia</taxon>
        <taxon>Scleractinia</taxon>
        <taxon>Caryophylliina</taxon>
        <taxon>Caryophylliidae</taxon>
        <taxon>Desmophyllum</taxon>
    </lineage>
</organism>
<evidence type="ECO:0000256" key="6">
    <source>
        <dbReference type="ARBA" id="ARBA00023136"/>
    </source>
</evidence>
<protein>
    <recommendedName>
        <fullName evidence="8">ATPase AAA-type core domain-containing protein</fullName>
    </recommendedName>
</protein>
<keyword evidence="10" id="KW-1185">Reference proteome</keyword>
<dbReference type="SUPFAM" id="SSF52540">
    <property type="entry name" value="P-loop containing nucleoside triphosphate hydrolases"/>
    <property type="match status" value="1"/>
</dbReference>
<dbReference type="Gene3D" id="3.40.50.300">
    <property type="entry name" value="P-loop containing nucleotide triphosphate hydrolases"/>
    <property type="match status" value="2"/>
</dbReference>
<dbReference type="AlphaFoldDB" id="A0A9X0CFV3"/>
<comment type="caution">
    <text evidence="9">The sequence shown here is derived from an EMBL/GenBank/DDBJ whole genome shotgun (WGS) entry which is preliminary data.</text>
</comment>
<dbReference type="Proteomes" id="UP001163046">
    <property type="component" value="Unassembled WGS sequence"/>
</dbReference>
<keyword evidence="2" id="KW-0813">Transport</keyword>
<dbReference type="PANTHER" id="PTHR43297:SF14">
    <property type="entry name" value="ATPASE AAA-TYPE CORE DOMAIN-CONTAINING PROTEIN"/>
    <property type="match status" value="1"/>
</dbReference>
<dbReference type="OrthoDB" id="6104190at2759"/>
<keyword evidence="6" id="KW-0472">Membrane</keyword>
<evidence type="ECO:0000256" key="5">
    <source>
        <dbReference type="ARBA" id="ARBA00022967"/>
    </source>
</evidence>
<evidence type="ECO:0000259" key="8">
    <source>
        <dbReference type="Pfam" id="PF13304"/>
    </source>
</evidence>
<dbReference type="GO" id="GO:0005524">
    <property type="term" value="F:ATP binding"/>
    <property type="evidence" value="ECO:0007669"/>
    <property type="project" value="InterPro"/>
</dbReference>
<comment type="subcellular location">
    <subcellularLocation>
        <location evidence="1">Membrane</location>
    </subcellularLocation>
</comment>
<gene>
    <name evidence="9" type="ORF">OS493_020869</name>
</gene>
<name>A0A9X0CFV3_9CNID</name>
<dbReference type="InterPro" id="IPR050388">
    <property type="entry name" value="ABC_Ni/Peptide_Import"/>
</dbReference>
<keyword evidence="4" id="KW-0997">Cell inner membrane</keyword>
<keyword evidence="3" id="KW-1003">Cell membrane</keyword>
<evidence type="ECO:0000256" key="3">
    <source>
        <dbReference type="ARBA" id="ARBA00022475"/>
    </source>
</evidence>
<evidence type="ECO:0000256" key="2">
    <source>
        <dbReference type="ARBA" id="ARBA00022448"/>
    </source>
</evidence>
<accession>A0A9X0CFV3</accession>
<proteinExistence type="predicted"/>
<feature type="region of interest" description="Disordered" evidence="7">
    <location>
        <begin position="457"/>
        <end position="482"/>
    </location>
</feature>
<reference evidence="9" key="1">
    <citation type="submission" date="2023-01" db="EMBL/GenBank/DDBJ databases">
        <title>Genome assembly of the deep-sea coral Lophelia pertusa.</title>
        <authorList>
            <person name="Herrera S."/>
            <person name="Cordes E."/>
        </authorList>
    </citation>
    <scope>NUCLEOTIDE SEQUENCE</scope>
    <source>
        <strain evidence="9">USNM1676648</strain>
        <tissue evidence="9">Polyp</tissue>
    </source>
</reference>
<dbReference type="GO" id="GO:0016887">
    <property type="term" value="F:ATP hydrolysis activity"/>
    <property type="evidence" value="ECO:0007669"/>
    <property type="project" value="InterPro"/>
</dbReference>